<dbReference type="PROSITE" id="PS50048">
    <property type="entry name" value="ZN2_CY6_FUNGAL_2"/>
    <property type="match status" value="1"/>
</dbReference>
<evidence type="ECO:0000256" key="2">
    <source>
        <dbReference type="ARBA" id="ARBA00022723"/>
    </source>
</evidence>
<dbReference type="Pfam" id="PF00172">
    <property type="entry name" value="Zn_clus"/>
    <property type="match status" value="1"/>
</dbReference>
<dbReference type="InterPro" id="IPR001138">
    <property type="entry name" value="Zn2Cys6_DnaBD"/>
</dbReference>
<evidence type="ECO:0000313" key="9">
    <source>
        <dbReference type="Proteomes" id="UP001150942"/>
    </source>
</evidence>
<evidence type="ECO:0000313" key="8">
    <source>
        <dbReference type="EMBL" id="KAJ5213335.1"/>
    </source>
</evidence>
<dbReference type="InterPro" id="IPR007219">
    <property type="entry name" value="XnlR_reg_dom"/>
</dbReference>
<reference evidence="8" key="2">
    <citation type="journal article" date="2023" name="IMA Fungus">
        <title>Comparative genomic study of the Penicillium genus elucidates a diverse pangenome and 15 lateral gene transfer events.</title>
        <authorList>
            <person name="Petersen C."/>
            <person name="Sorensen T."/>
            <person name="Nielsen M.R."/>
            <person name="Sondergaard T.E."/>
            <person name="Sorensen J.L."/>
            <person name="Fitzpatrick D.A."/>
            <person name="Frisvad J.C."/>
            <person name="Nielsen K.L."/>
        </authorList>
    </citation>
    <scope>NUCLEOTIDE SEQUENCE</scope>
    <source>
        <strain evidence="8">IBT 20477</strain>
    </source>
</reference>
<dbReference type="GO" id="GO:0008270">
    <property type="term" value="F:zinc ion binding"/>
    <property type="evidence" value="ECO:0007669"/>
    <property type="project" value="InterPro"/>
</dbReference>
<keyword evidence="6" id="KW-0539">Nucleus</keyword>
<name>A0A9W9T9C8_9EURO</name>
<dbReference type="SMART" id="SM00906">
    <property type="entry name" value="Fungal_trans"/>
    <property type="match status" value="1"/>
</dbReference>
<feature type="domain" description="Zn(2)-C6 fungal-type" evidence="7">
    <location>
        <begin position="27"/>
        <end position="59"/>
    </location>
</feature>
<organism evidence="8 9">
    <name type="scientific">Penicillium cf. viridicatum</name>
    <dbReference type="NCBI Taxonomy" id="2972119"/>
    <lineage>
        <taxon>Eukaryota</taxon>
        <taxon>Fungi</taxon>
        <taxon>Dikarya</taxon>
        <taxon>Ascomycota</taxon>
        <taxon>Pezizomycotina</taxon>
        <taxon>Eurotiomycetes</taxon>
        <taxon>Eurotiomycetidae</taxon>
        <taxon>Eurotiales</taxon>
        <taxon>Aspergillaceae</taxon>
        <taxon>Penicillium</taxon>
    </lineage>
</organism>
<dbReference type="CDD" id="cd12148">
    <property type="entry name" value="fungal_TF_MHR"/>
    <property type="match status" value="1"/>
</dbReference>
<dbReference type="InterPro" id="IPR036864">
    <property type="entry name" value="Zn2-C6_fun-type_DNA-bd_sf"/>
</dbReference>
<gene>
    <name evidence="8" type="ORF">N7449_000504</name>
</gene>
<dbReference type="SMART" id="SM00066">
    <property type="entry name" value="GAL4"/>
    <property type="match status" value="1"/>
</dbReference>
<keyword evidence="9" id="KW-1185">Reference proteome</keyword>
<dbReference type="OrthoDB" id="4060227at2759"/>
<dbReference type="SUPFAM" id="SSF57701">
    <property type="entry name" value="Zn2/Cys6 DNA-binding domain"/>
    <property type="match status" value="1"/>
</dbReference>
<keyword evidence="3" id="KW-0805">Transcription regulation</keyword>
<dbReference type="Gene3D" id="4.10.240.10">
    <property type="entry name" value="Zn(2)-C6 fungal-type DNA-binding domain"/>
    <property type="match status" value="1"/>
</dbReference>
<dbReference type="CDD" id="cd00067">
    <property type="entry name" value="GAL4"/>
    <property type="match status" value="1"/>
</dbReference>
<accession>A0A9W9T9C8</accession>
<comment type="subcellular location">
    <subcellularLocation>
        <location evidence="1">Nucleus</location>
    </subcellularLocation>
</comment>
<dbReference type="GO" id="GO:0000981">
    <property type="term" value="F:DNA-binding transcription factor activity, RNA polymerase II-specific"/>
    <property type="evidence" value="ECO:0007669"/>
    <property type="project" value="InterPro"/>
</dbReference>
<evidence type="ECO:0000256" key="6">
    <source>
        <dbReference type="ARBA" id="ARBA00023242"/>
    </source>
</evidence>
<dbReference type="PANTHER" id="PTHR31845">
    <property type="entry name" value="FINGER DOMAIN PROTEIN, PUTATIVE-RELATED"/>
    <property type="match status" value="1"/>
</dbReference>
<dbReference type="GO" id="GO:0006351">
    <property type="term" value="P:DNA-templated transcription"/>
    <property type="evidence" value="ECO:0007669"/>
    <property type="project" value="InterPro"/>
</dbReference>
<keyword evidence="4" id="KW-0238">DNA-binding</keyword>
<evidence type="ECO:0000259" key="7">
    <source>
        <dbReference type="PROSITE" id="PS50048"/>
    </source>
</evidence>
<dbReference type="Proteomes" id="UP001150942">
    <property type="component" value="Unassembled WGS sequence"/>
</dbReference>
<dbReference type="InterPro" id="IPR051089">
    <property type="entry name" value="prtT"/>
</dbReference>
<evidence type="ECO:0000256" key="3">
    <source>
        <dbReference type="ARBA" id="ARBA00023015"/>
    </source>
</evidence>
<dbReference type="EMBL" id="JAPQKQ010000001">
    <property type="protein sequence ID" value="KAJ5213335.1"/>
    <property type="molecule type" value="Genomic_DNA"/>
</dbReference>
<dbReference type="PANTHER" id="PTHR31845:SF17">
    <property type="entry name" value="ZN(II)2CYS6 TRANSCRIPTION FACTOR (EUROFUNG)"/>
    <property type="match status" value="1"/>
</dbReference>
<evidence type="ECO:0000256" key="5">
    <source>
        <dbReference type="ARBA" id="ARBA00023163"/>
    </source>
</evidence>
<evidence type="ECO:0000256" key="4">
    <source>
        <dbReference type="ARBA" id="ARBA00023125"/>
    </source>
</evidence>
<protein>
    <recommendedName>
        <fullName evidence="7">Zn(2)-C6 fungal-type domain-containing protein</fullName>
    </recommendedName>
</protein>
<evidence type="ECO:0000256" key="1">
    <source>
        <dbReference type="ARBA" id="ARBA00004123"/>
    </source>
</evidence>
<comment type="caution">
    <text evidence="8">The sequence shown here is derived from an EMBL/GenBank/DDBJ whole genome shotgun (WGS) entry which is preliminary data.</text>
</comment>
<dbReference type="GO" id="GO:0005634">
    <property type="term" value="C:nucleus"/>
    <property type="evidence" value="ECO:0007669"/>
    <property type="project" value="UniProtKB-SubCell"/>
</dbReference>
<reference evidence="8" key="1">
    <citation type="submission" date="2022-11" db="EMBL/GenBank/DDBJ databases">
        <authorList>
            <person name="Petersen C."/>
        </authorList>
    </citation>
    <scope>NUCLEOTIDE SEQUENCE</scope>
    <source>
        <strain evidence="8">IBT 20477</strain>
    </source>
</reference>
<keyword evidence="2" id="KW-0479">Metal-binding</keyword>
<dbReference type="AlphaFoldDB" id="A0A9W9T9C8"/>
<keyword evidence="5" id="KW-0804">Transcription</keyword>
<dbReference type="GO" id="GO:0000976">
    <property type="term" value="F:transcription cis-regulatory region binding"/>
    <property type="evidence" value="ECO:0007669"/>
    <property type="project" value="TreeGrafter"/>
</dbReference>
<dbReference type="PROSITE" id="PS00463">
    <property type="entry name" value="ZN2_CY6_FUNGAL_1"/>
    <property type="match status" value="1"/>
</dbReference>
<sequence>MPQSAAMNLRNSFGDRKIPDISRKITACVLCRKLKIKCHMNDNNPPCNRCKVRGLACSVNKSLQMLLENDASWKEQTEDRISRLEQSIKQNTTQPSRIAWGNALPARPFSFNNGETDTLTILPNSLHPEPPATVTLNLSCSLGAFPASSMINLTVGDIGATSGRNPDPVSCGIISQEIAGVLFVFYKQNLDPCIHNTLSDNDSLSTVRARSPLFTTAICTVSAFCTGSENYSTLLKHFTTQVSGKVFSSNHTFDDVRALCIGALWLNEVSTALNSLAVRISTELDLHRCITKMPHTKRACYDRTRLYWLVYLCDHHCSLIHGRPPLTRDFHSLRRPRDFLQSYFTNSSDLSLISQVELWSISSRVFDMFGADIECSAASRRSDKLAQLSATYDGWLEEWIAMLSFTDAPAAFSRRVFDIYFHSAKLYLFSHIFRGSSQDTKLPKAGAECGSDTDTDEYAHRAVRSALAIIKCIVDDNESSSWLGKLPTYIGTMVAFACVCLVKVSVQQGPCGHDLQDEGIPSYLQRLVQVLLSLPVVNYPTHPLLSIARSLETATAAAGGVNGVNGQDSLASIDMRDLDLDLGFFDMFTSDAPNGCPDSHGAFPGI</sequence>
<proteinExistence type="predicted"/>